<dbReference type="Gene3D" id="3.20.20.150">
    <property type="entry name" value="Divalent-metal-dependent TIM barrel enzymes"/>
    <property type="match status" value="1"/>
</dbReference>
<dbReference type="EMBL" id="UINC01001216">
    <property type="protein sequence ID" value="SUZ74556.1"/>
    <property type="molecule type" value="Genomic_DNA"/>
</dbReference>
<evidence type="ECO:0000259" key="1">
    <source>
        <dbReference type="Pfam" id="PF01261"/>
    </source>
</evidence>
<feature type="domain" description="Xylose isomerase-like TIM barrel" evidence="1">
    <location>
        <begin position="24"/>
        <end position="225"/>
    </location>
</feature>
<gene>
    <name evidence="2" type="ORF">METZ01_LOCUS27410</name>
</gene>
<reference evidence="2" key="1">
    <citation type="submission" date="2018-05" db="EMBL/GenBank/DDBJ databases">
        <authorList>
            <person name="Lanie J.A."/>
            <person name="Ng W.-L."/>
            <person name="Kazmierczak K.M."/>
            <person name="Andrzejewski T.M."/>
            <person name="Davidsen T.M."/>
            <person name="Wayne K.J."/>
            <person name="Tettelin H."/>
            <person name="Glass J.I."/>
            <person name="Rusch D."/>
            <person name="Podicherti R."/>
            <person name="Tsui H.-C.T."/>
            <person name="Winkler M.E."/>
        </authorList>
    </citation>
    <scope>NUCLEOTIDE SEQUENCE</scope>
</reference>
<dbReference type="SUPFAM" id="SSF51658">
    <property type="entry name" value="Xylose isomerase-like"/>
    <property type="match status" value="1"/>
</dbReference>
<dbReference type="InterPro" id="IPR050312">
    <property type="entry name" value="IolE/XylAMocC-like"/>
</dbReference>
<dbReference type="PANTHER" id="PTHR12110:SF41">
    <property type="entry name" value="INOSOSE DEHYDRATASE"/>
    <property type="match status" value="1"/>
</dbReference>
<dbReference type="InterPro" id="IPR013022">
    <property type="entry name" value="Xyl_isomerase-like_TIM-brl"/>
</dbReference>
<dbReference type="PANTHER" id="PTHR12110">
    <property type="entry name" value="HYDROXYPYRUVATE ISOMERASE"/>
    <property type="match status" value="1"/>
</dbReference>
<dbReference type="AlphaFoldDB" id="A0A381Q5C6"/>
<organism evidence="2">
    <name type="scientific">marine metagenome</name>
    <dbReference type="NCBI Taxonomy" id="408172"/>
    <lineage>
        <taxon>unclassified sequences</taxon>
        <taxon>metagenomes</taxon>
        <taxon>ecological metagenomes</taxon>
    </lineage>
</organism>
<evidence type="ECO:0000313" key="2">
    <source>
        <dbReference type="EMBL" id="SUZ74556.1"/>
    </source>
</evidence>
<accession>A0A381Q5C6</accession>
<dbReference type="InterPro" id="IPR036237">
    <property type="entry name" value="Xyl_isomerase-like_sf"/>
</dbReference>
<proteinExistence type="predicted"/>
<protein>
    <recommendedName>
        <fullName evidence="1">Xylose isomerase-like TIM barrel domain-containing protein</fullName>
    </recommendedName>
</protein>
<name>A0A381Q5C6_9ZZZZ</name>
<dbReference type="Pfam" id="PF01261">
    <property type="entry name" value="AP_endonuc_2"/>
    <property type="match status" value="1"/>
</dbReference>
<sequence length="251" mass="28153">MKPISVQLYSLRDASADNFDEVLKRLADIGYLGVEPFNLFGKSPKEFRQQVEDLGMTVSSTHYPWANRSDINEVIDTVGALDLSRAAGGFGPDDFADRNAIARTVDTVNDLTDKLNHAGLELFLHNHWWEFVEHEGRKGYHILQEECPDVLFEVDTYWAANFGDSDPVSEVRRIRKRAPLLHIKDGPLTKGEAHVAVGDGRMDIPAIIDAADEDILEWIVVELDDCDTDMMTAVEQSYAYLANNELAMGNQ</sequence>